<dbReference type="InterPro" id="IPR003140">
    <property type="entry name" value="PLipase/COase/thioEstase"/>
</dbReference>
<dbReference type="InterPro" id="IPR050565">
    <property type="entry name" value="LYPA1-2/EST-like"/>
</dbReference>
<dbReference type="RefSeq" id="XP_040656136.1">
    <property type="nucleotide sequence ID" value="XM_040801103.1"/>
</dbReference>
<dbReference type="GO" id="GO:0008474">
    <property type="term" value="F:palmitoyl-(protein) hydrolase activity"/>
    <property type="evidence" value="ECO:0007669"/>
    <property type="project" value="TreeGrafter"/>
</dbReference>
<accession>A0A151GI66</accession>
<dbReference type="STRING" id="98403.A0A151GI66"/>
<dbReference type="PANTHER" id="PTHR10655:SF67">
    <property type="entry name" value="PHOSPHOLIPASE_CARBOXYLESTERASE SUPERFAMILY (AFU_ORTHOLOGUE AFUA_5G09340)"/>
    <property type="match status" value="1"/>
</dbReference>
<dbReference type="GO" id="GO:0005737">
    <property type="term" value="C:cytoplasm"/>
    <property type="evidence" value="ECO:0007669"/>
    <property type="project" value="TreeGrafter"/>
</dbReference>
<comment type="similarity">
    <text evidence="1">Belongs to the AB hydrolase superfamily. AB hydrolase 2 family.</text>
</comment>
<dbReference type="EMBL" id="LAYC01000002">
    <property type="protein sequence ID" value="KYK56784.1"/>
    <property type="molecule type" value="Genomic_DNA"/>
</dbReference>
<evidence type="ECO:0000256" key="1">
    <source>
        <dbReference type="ARBA" id="ARBA00006499"/>
    </source>
</evidence>
<dbReference type="InterPro" id="IPR029058">
    <property type="entry name" value="AB_hydrolase_fold"/>
</dbReference>
<dbReference type="GeneID" id="63716433"/>
<evidence type="ECO:0000259" key="2">
    <source>
        <dbReference type="Pfam" id="PF02230"/>
    </source>
</evidence>
<dbReference type="InParanoid" id="A0A151GI66"/>
<keyword evidence="4" id="KW-1185">Reference proteome</keyword>
<feature type="domain" description="Phospholipase/carboxylesterase/thioesterase" evidence="2">
    <location>
        <begin position="26"/>
        <end position="161"/>
    </location>
</feature>
<dbReference type="Pfam" id="PF02230">
    <property type="entry name" value="Abhydrolase_2"/>
    <property type="match status" value="1"/>
</dbReference>
<gene>
    <name evidence="3" type="ORF">DCS_03790</name>
</gene>
<reference evidence="3 4" key="1">
    <citation type="journal article" date="2016" name="Sci. Rep.">
        <title>Insights into Adaptations to a Near-Obligate Nematode Endoparasitic Lifestyle from the Finished Genome of Drechmeria coniospora.</title>
        <authorList>
            <person name="Zhang L."/>
            <person name="Zhou Z."/>
            <person name="Guo Q."/>
            <person name="Fokkens L."/>
            <person name="Miskei M."/>
            <person name="Pocsi I."/>
            <person name="Zhang W."/>
            <person name="Chen M."/>
            <person name="Wang L."/>
            <person name="Sun Y."/>
            <person name="Donzelli B.G."/>
            <person name="Gibson D.M."/>
            <person name="Nelson D.R."/>
            <person name="Luo J.G."/>
            <person name="Rep M."/>
            <person name="Liu H."/>
            <person name="Yang S."/>
            <person name="Wang J."/>
            <person name="Krasnoff S.B."/>
            <person name="Xu Y."/>
            <person name="Molnar I."/>
            <person name="Lin M."/>
        </authorList>
    </citation>
    <scope>NUCLEOTIDE SEQUENCE [LARGE SCALE GENOMIC DNA]</scope>
    <source>
        <strain evidence="3 4">ARSEF 6962</strain>
    </source>
</reference>
<proteinExistence type="inferred from homology"/>
<dbReference type="PANTHER" id="PTHR10655">
    <property type="entry name" value="LYSOPHOSPHOLIPASE-RELATED"/>
    <property type="match status" value="1"/>
</dbReference>
<organism evidence="3 4">
    <name type="scientific">Drechmeria coniospora</name>
    <name type="common">Nematophagous fungus</name>
    <name type="synonym">Meria coniospora</name>
    <dbReference type="NCBI Taxonomy" id="98403"/>
    <lineage>
        <taxon>Eukaryota</taxon>
        <taxon>Fungi</taxon>
        <taxon>Dikarya</taxon>
        <taxon>Ascomycota</taxon>
        <taxon>Pezizomycotina</taxon>
        <taxon>Sordariomycetes</taxon>
        <taxon>Hypocreomycetidae</taxon>
        <taxon>Hypocreales</taxon>
        <taxon>Ophiocordycipitaceae</taxon>
        <taxon>Drechmeria</taxon>
    </lineage>
</organism>
<name>A0A151GI66_DRECN</name>
<evidence type="ECO:0000313" key="3">
    <source>
        <dbReference type="EMBL" id="KYK56784.1"/>
    </source>
</evidence>
<dbReference type="GO" id="GO:0052689">
    <property type="term" value="F:carboxylic ester hydrolase activity"/>
    <property type="evidence" value="ECO:0007669"/>
    <property type="project" value="TreeGrafter"/>
</dbReference>
<protein>
    <recommendedName>
        <fullName evidence="2">Phospholipase/carboxylesterase/thioesterase domain-containing protein</fullName>
    </recommendedName>
</protein>
<comment type="caution">
    <text evidence="3">The sequence shown here is derived from an EMBL/GenBank/DDBJ whole genome shotgun (WGS) entry which is preliminary data.</text>
</comment>
<sequence length="262" mass="28132">MAPRIPTEADFAPLASRLRHTLHFPSPRESTTAILILFHGLGDSEAPFAGFARSIALPGVLAISVRGTTPLQPSLLPDDAVLRAGSGAGGHFHWGDDLRIDPATGELDPDPGFERARKAIMEDLVADILVGTCGWELSDVILFGFGQGGSLALGLASSLRKADQVVDVTDGGGPKPMTLKGAVSIGGPLPTSMIPTREARPRSDTSVLVCQLDEGDAVDVVKREFSDVRVVQWKRRDVAMPRDREEVFPIMKFFADRLKSGW</sequence>
<dbReference type="Gene3D" id="3.40.50.1820">
    <property type="entry name" value="alpha/beta hydrolase"/>
    <property type="match status" value="1"/>
</dbReference>
<evidence type="ECO:0000313" key="4">
    <source>
        <dbReference type="Proteomes" id="UP000076580"/>
    </source>
</evidence>
<dbReference type="SUPFAM" id="SSF53474">
    <property type="entry name" value="alpha/beta-Hydrolases"/>
    <property type="match status" value="1"/>
</dbReference>
<dbReference type="Proteomes" id="UP000076580">
    <property type="component" value="Chromosome 02"/>
</dbReference>
<dbReference type="AlphaFoldDB" id="A0A151GI66"/>